<evidence type="ECO:0000256" key="1">
    <source>
        <dbReference type="ARBA" id="ARBA00004219"/>
    </source>
</evidence>
<dbReference type="AlphaFoldDB" id="A0AAQ0EQH0"/>
<feature type="compositionally biased region" description="Gly residues" evidence="5">
    <location>
        <begin position="363"/>
        <end position="374"/>
    </location>
</feature>
<evidence type="ECO:0000313" key="7">
    <source>
        <dbReference type="EMBL" id="QYD26111.1"/>
    </source>
</evidence>
<proteinExistence type="predicted"/>
<dbReference type="RefSeq" id="WP_094935376.1">
    <property type="nucleotide sequence ID" value="NZ_CP080107.1"/>
</dbReference>
<dbReference type="Proteomes" id="UP000826990">
    <property type="component" value="Chromosome"/>
</dbReference>
<sequence>MVALSGSAGGSGNGENRNLAPAIGTGQAEESHTGTTSSAVSGGSIVIRNPAGQKQDIADLSRDTADAHHGVDVNGDVQKVRDNLAVQSEGAALATSALDAYGKYAEQKARESNAALGAKLASEGKLQGDTPQEQEAFLKTQPGYQNTEYGPGSAFWTKGSAAAGLLAGALGGNLKAGAAAGAAPLLATLVKEQKDPTARAALHGIVAAALTQLSGGSSTDGLKAGAIGAITASAMTDHLVSALYGDKKSSDLTAEEKRLVSSLVSIAGGLAGAAVTDGSVSMAATASETAKVEVENNSLNSAMCAQEPWACRNPLLEGGGFVPGGGTAAATGAGVAIGEALTNDKEQPNTGANWTDEEKAELGGAGSGTPGGWGPQDEENARSAESQPNKSDVSNISSLPVEEQIGILRDAAKGNKGNFGLGQATAKDANALGEAWVGPGYRVSSDGTAWVSSDGLRVYRPPSSKPNSPHATTGVQANFEQKLTPTGRPISNGHLDITK</sequence>
<dbReference type="EMBL" id="CP080107">
    <property type="protein sequence ID" value="QYD26111.1"/>
    <property type="molecule type" value="Genomic_DNA"/>
</dbReference>
<dbReference type="InterPro" id="IPR006914">
    <property type="entry name" value="VENN_dom"/>
</dbReference>
<reference evidence="7" key="1">
    <citation type="submission" date="2021-07" db="EMBL/GenBank/DDBJ databases">
        <title>Characterization of Emerging Pathogens Carrying KPC-2 Gene in IncP-6 Plasmids Isolated from Urban Sewage in Argentina.</title>
        <authorList>
            <person name="Ghiglione B."/>
            <person name="Haim M.S."/>
            <person name="Dropa M."/>
        </authorList>
    </citation>
    <scope>NUCLEOTIDE SEQUENCE</scope>
    <source>
        <strain evidence="7">WW-19C</strain>
    </source>
</reference>
<evidence type="ECO:0000256" key="2">
    <source>
        <dbReference type="ARBA" id="ARBA00022656"/>
    </source>
</evidence>
<comment type="subcellular location">
    <subcellularLocation>
        <location evidence="1">Target cell</location>
        <location evidence="1">Target cell cytoplasm</location>
    </subcellularLocation>
</comment>
<organism evidence="7 8">
    <name type="scientific">Enterobacter asburiae</name>
    <dbReference type="NCBI Taxonomy" id="61645"/>
    <lineage>
        <taxon>Bacteria</taxon>
        <taxon>Pseudomonadati</taxon>
        <taxon>Pseudomonadota</taxon>
        <taxon>Gammaproteobacteria</taxon>
        <taxon>Enterobacterales</taxon>
        <taxon>Enterobacteriaceae</taxon>
        <taxon>Enterobacter</taxon>
        <taxon>Enterobacter cloacae complex</taxon>
    </lineage>
</organism>
<feature type="region of interest" description="Disordered" evidence="5">
    <location>
        <begin position="360"/>
        <end position="398"/>
    </location>
</feature>
<protein>
    <submittedName>
        <fullName evidence="7">VENN motif pre-toxin domain-containing protein</fullName>
    </submittedName>
</protein>
<gene>
    <name evidence="7" type="ORF">KZX48_19190</name>
</gene>
<evidence type="ECO:0000256" key="4">
    <source>
        <dbReference type="ARBA" id="ARBA00023026"/>
    </source>
</evidence>
<keyword evidence="4" id="KW-0843">Virulence</keyword>
<feature type="region of interest" description="Disordered" evidence="5">
    <location>
        <begin position="460"/>
        <end position="499"/>
    </location>
</feature>
<dbReference type="GO" id="GO:0090729">
    <property type="term" value="F:toxin activity"/>
    <property type="evidence" value="ECO:0007669"/>
    <property type="project" value="UniProtKB-KW"/>
</dbReference>
<evidence type="ECO:0000259" key="6">
    <source>
        <dbReference type="Pfam" id="PF04829"/>
    </source>
</evidence>
<feature type="compositionally biased region" description="Low complexity" evidence="5">
    <location>
        <begin position="33"/>
        <end position="44"/>
    </location>
</feature>
<evidence type="ECO:0000256" key="5">
    <source>
        <dbReference type="SAM" id="MobiDB-lite"/>
    </source>
</evidence>
<keyword evidence="2" id="KW-0800">Toxin</keyword>
<evidence type="ECO:0000256" key="3">
    <source>
        <dbReference type="ARBA" id="ARBA00022913"/>
    </source>
</evidence>
<feature type="compositionally biased region" description="Polar residues" evidence="5">
    <location>
        <begin position="465"/>
        <end position="484"/>
    </location>
</feature>
<evidence type="ECO:0000313" key="8">
    <source>
        <dbReference type="Proteomes" id="UP000826990"/>
    </source>
</evidence>
<feature type="compositionally biased region" description="Polar residues" evidence="5">
    <location>
        <begin position="383"/>
        <end position="398"/>
    </location>
</feature>
<accession>A0AAQ0EQH0</accession>
<keyword evidence="3" id="KW-1266">Target cell cytoplasm</keyword>
<dbReference type="Pfam" id="PF04829">
    <property type="entry name" value="PT-VENN"/>
    <property type="match status" value="1"/>
</dbReference>
<feature type="domain" description="VENN motif-containing" evidence="6">
    <location>
        <begin position="250"/>
        <end position="300"/>
    </location>
</feature>
<name>A0AAQ0EQH0_ENTAS</name>
<feature type="region of interest" description="Disordered" evidence="5">
    <location>
        <begin position="1"/>
        <end position="51"/>
    </location>
</feature>